<feature type="compositionally biased region" description="Basic residues" evidence="1">
    <location>
        <begin position="691"/>
        <end position="701"/>
    </location>
</feature>
<feature type="compositionally biased region" description="Polar residues" evidence="1">
    <location>
        <begin position="69"/>
        <end position="81"/>
    </location>
</feature>
<dbReference type="OrthoDB" id="7700898at2759"/>
<feature type="region of interest" description="Disordered" evidence="1">
    <location>
        <begin position="672"/>
        <end position="701"/>
    </location>
</feature>
<dbReference type="AlphaFoldDB" id="A0A8J2EM11"/>
<sequence length="746" mass="82743">MIPPVGPRTRSQRLLEEPVIDSRRVSFGKGRGTLSSNTLVDPGTNVEQRPLGERTQTPRSGVTPVPPGETTQIHPGLNQQRLLEERSQIPRSSLMPVPQGETTQSYPGQNQQGSTVVTQLPRSSLMLVPQGESTQLNTALGQQSSTGNTQLVQNSQRISIGTNPGTSGTASAPVNSRTSRYKVARKFPTCLPEHVINQGNKSHNSEIDTRLDPPKFGPERGNSDNKSVTDNSEINTRLDTPTLGPERGKANKMLISDNCKSDTRLDIPTLGPERGKANKMLISDNCKSDTRLDTPTLGPERGKANKMLISDNCKNDTRLDIPTPGPERDKTSNMFVSHDVDKDTRLDTPTCGPGRRKSNNLFDSDSENNIQGTQRGKPPCPKEVLRVIALLEDPPSDLSDDVLHPCIFDLQQQTDDNSEPEQASDSEWEDEVETLCEPAVSQPAVPTKAYKTSQASKHPKNFSDWKILEDHLYYRRPDPLKEILEWAKRVQRLDELRHKVESVMRKENERQEKYHGTDLKIPEVAVGDKVYYPNRKLSNKAAGYSASLGSVISPLVVELKNERGKLLGQHYIPDSKLPRHSDRVMWRISQEIKNRRESRQRPDAAQVNTGGVKPGINSGAVQRALLAELPSEAAVTPRTSVLSRLGPMEPSYDPSPAVLTSSVFDRLGALQIGDGPKETEDGKHSAPDRARTRRANRRHGRGHKICTEISKWCGLSGNQNRLNRRRSKFNLLLADPTTPKNILWKA</sequence>
<reference evidence="2" key="1">
    <citation type="submission" date="2021-04" db="EMBL/GenBank/DDBJ databases">
        <authorList>
            <person name="Chebbi M.A.C M."/>
        </authorList>
    </citation>
    <scope>NUCLEOTIDE SEQUENCE</scope>
</reference>
<name>A0A8J2EM11_COTCN</name>
<dbReference type="Proteomes" id="UP000786811">
    <property type="component" value="Unassembled WGS sequence"/>
</dbReference>
<feature type="region of interest" description="Disordered" evidence="1">
    <location>
        <begin position="158"/>
        <end position="179"/>
    </location>
</feature>
<accession>A0A8J2EM11</accession>
<proteinExistence type="predicted"/>
<feature type="compositionally biased region" description="Basic and acidic residues" evidence="1">
    <location>
        <begin position="675"/>
        <end position="690"/>
    </location>
</feature>
<gene>
    <name evidence="2" type="ORF">HICCMSTLAB_LOCUS348</name>
</gene>
<feature type="region of interest" description="Disordered" evidence="1">
    <location>
        <begin position="342"/>
        <end position="379"/>
    </location>
</feature>
<protein>
    <submittedName>
        <fullName evidence="2">Uncharacterized protein</fullName>
    </submittedName>
</protein>
<feature type="compositionally biased region" description="Polar residues" evidence="1">
    <location>
        <begin position="224"/>
        <end position="239"/>
    </location>
</feature>
<comment type="caution">
    <text evidence="2">The sequence shown here is derived from an EMBL/GenBank/DDBJ whole genome shotgun (WGS) entry which is preliminary data.</text>
</comment>
<feature type="region of interest" description="Disordered" evidence="1">
    <location>
        <begin position="314"/>
        <end position="333"/>
    </location>
</feature>
<feature type="non-terminal residue" evidence="2">
    <location>
        <position position="1"/>
    </location>
</feature>
<feature type="compositionally biased region" description="Basic and acidic residues" evidence="1">
    <location>
        <begin position="203"/>
        <end position="223"/>
    </location>
</feature>
<feature type="region of interest" description="Disordered" evidence="1">
    <location>
        <begin position="25"/>
        <end position="115"/>
    </location>
</feature>
<keyword evidence="3" id="KW-1185">Reference proteome</keyword>
<feature type="compositionally biased region" description="Polar residues" evidence="1">
    <location>
        <begin position="359"/>
        <end position="374"/>
    </location>
</feature>
<evidence type="ECO:0000256" key="1">
    <source>
        <dbReference type="SAM" id="MobiDB-lite"/>
    </source>
</evidence>
<feature type="compositionally biased region" description="Polar residues" evidence="1">
    <location>
        <begin position="158"/>
        <end position="178"/>
    </location>
</feature>
<feature type="region of interest" description="Disordered" evidence="1">
    <location>
        <begin position="195"/>
        <end position="303"/>
    </location>
</feature>
<dbReference type="EMBL" id="CAJNRD030001114">
    <property type="protein sequence ID" value="CAG5073405.1"/>
    <property type="molecule type" value="Genomic_DNA"/>
</dbReference>
<evidence type="ECO:0000313" key="3">
    <source>
        <dbReference type="Proteomes" id="UP000786811"/>
    </source>
</evidence>
<organism evidence="2 3">
    <name type="scientific">Cotesia congregata</name>
    <name type="common">Parasitoid wasp</name>
    <name type="synonym">Apanteles congregatus</name>
    <dbReference type="NCBI Taxonomy" id="51543"/>
    <lineage>
        <taxon>Eukaryota</taxon>
        <taxon>Metazoa</taxon>
        <taxon>Ecdysozoa</taxon>
        <taxon>Arthropoda</taxon>
        <taxon>Hexapoda</taxon>
        <taxon>Insecta</taxon>
        <taxon>Pterygota</taxon>
        <taxon>Neoptera</taxon>
        <taxon>Endopterygota</taxon>
        <taxon>Hymenoptera</taxon>
        <taxon>Apocrita</taxon>
        <taxon>Ichneumonoidea</taxon>
        <taxon>Braconidae</taxon>
        <taxon>Microgastrinae</taxon>
        <taxon>Cotesia</taxon>
    </lineage>
</organism>
<feature type="region of interest" description="Disordered" evidence="1">
    <location>
        <begin position="594"/>
        <end position="615"/>
    </location>
</feature>
<feature type="compositionally biased region" description="Polar residues" evidence="1">
    <location>
        <begin position="100"/>
        <end position="115"/>
    </location>
</feature>
<evidence type="ECO:0000313" key="2">
    <source>
        <dbReference type="EMBL" id="CAG5073405.1"/>
    </source>
</evidence>